<protein>
    <submittedName>
        <fullName evidence="1">Predicted protein</fullName>
    </submittedName>
</protein>
<dbReference type="Proteomes" id="UP000002668">
    <property type="component" value="Genome"/>
</dbReference>
<dbReference type="InParanoid" id="E4ZN47"/>
<sequence length="66" mass="7427">MLASRYGLSKAYPLLTGSRLLVHWQSMSKLCDGVSAARHSWTDCLGFGAPALFFIGYWERFGQQLE</sequence>
<reference evidence="2" key="1">
    <citation type="journal article" date="2011" name="Nat. Commun.">
        <title>Effector diversification within compartments of the Leptosphaeria maculans genome affected by Repeat-Induced Point mutations.</title>
        <authorList>
            <person name="Rouxel T."/>
            <person name="Grandaubert J."/>
            <person name="Hane J.K."/>
            <person name="Hoede C."/>
            <person name="van de Wouw A.P."/>
            <person name="Couloux A."/>
            <person name="Dominguez V."/>
            <person name="Anthouard V."/>
            <person name="Bally P."/>
            <person name="Bourras S."/>
            <person name="Cozijnsen A.J."/>
            <person name="Ciuffetti L.M."/>
            <person name="Degrave A."/>
            <person name="Dilmaghani A."/>
            <person name="Duret L."/>
            <person name="Fudal I."/>
            <person name="Goodwin S.B."/>
            <person name="Gout L."/>
            <person name="Glaser N."/>
            <person name="Linglin J."/>
            <person name="Kema G.H.J."/>
            <person name="Lapalu N."/>
            <person name="Lawrence C.B."/>
            <person name="May K."/>
            <person name="Meyer M."/>
            <person name="Ollivier B."/>
            <person name="Poulain J."/>
            <person name="Schoch C.L."/>
            <person name="Simon A."/>
            <person name="Spatafora J.W."/>
            <person name="Stachowiak A."/>
            <person name="Turgeon B.G."/>
            <person name="Tyler B.M."/>
            <person name="Vincent D."/>
            <person name="Weissenbach J."/>
            <person name="Amselem J."/>
            <person name="Quesneville H."/>
            <person name="Oliver R.P."/>
            <person name="Wincker P."/>
            <person name="Balesdent M.-H."/>
            <person name="Howlett B.J."/>
        </authorList>
    </citation>
    <scope>NUCLEOTIDE SEQUENCE [LARGE SCALE GENOMIC DNA]</scope>
    <source>
        <strain evidence="2">JN3 / isolate v23.1.3 / race Av1-4-5-6-7-8</strain>
    </source>
</reference>
<dbReference type="EMBL" id="FP929094">
    <property type="protein sequence ID" value="CBX92650.1"/>
    <property type="molecule type" value="Genomic_DNA"/>
</dbReference>
<keyword evidence="2" id="KW-1185">Reference proteome</keyword>
<name>E4ZN47_LEPMJ</name>
<dbReference type="HOGENOM" id="CLU_2831630_0_0_1"/>
<proteinExistence type="predicted"/>
<evidence type="ECO:0000313" key="2">
    <source>
        <dbReference type="Proteomes" id="UP000002668"/>
    </source>
</evidence>
<accession>E4ZN47</accession>
<evidence type="ECO:0000313" key="1">
    <source>
        <dbReference type="EMBL" id="CBX92650.1"/>
    </source>
</evidence>
<dbReference type="VEuPathDB" id="FungiDB:LEMA_P053560.1"/>
<dbReference type="AlphaFoldDB" id="E4ZN47"/>
<organism evidence="2">
    <name type="scientific">Leptosphaeria maculans (strain JN3 / isolate v23.1.3 / race Av1-4-5-6-7-8)</name>
    <name type="common">Blackleg fungus</name>
    <name type="synonym">Phoma lingam</name>
    <dbReference type="NCBI Taxonomy" id="985895"/>
    <lineage>
        <taxon>Eukaryota</taxon>
        <taxon>Fungi</taxon>
        <taxon>Dikarya</taxon>
        <taxon>Ascomycota</taxon>
        <taxon>Pezizomycotina</taxon>
        <taxon>Dothideomycetes</taxon>
        <taxon>Pleosporomycetidae</taxon>
        <taxon>Pleosporales</taxon>
        <taxon>Pleosporineae</taxon>
        <taxon>Leptosphaeriaceae</taxon>
        <taxon>Plenodomus</taxon>
        <taxon>Plenodomus lingam/Leptosphaeria maculans species complex</taxon>
    </lineage>
</organism>
<gene>
    <name evidence="1" type="ORF">LEMA_P053560.1</name>
</gene>